<proteinExistence type="predicted"/>
<dbReference type="PANTHER" id="PTHR43312:SF1">
    <property type="entry name" value="NADP-DEPENDENT OXIDOREDUCTASE DOMAIN-CONTAINING PROTEIN"/>
    <property type="match status" value="1"/>
</dbReference>
<dbReference type="Gene3D" id="3.20.20.100">
    <property type="entry name" value="NADP-dependent oxidoreductase domain"/>
    <property type="match status" value="1"/>
</dbReference>
<dbReference type="RefSeq" id="WP_284349252.1">
    <property type="nucleotide sequence ID" value="NZ_BRXS01000002.1"/>
</dbReference>
<dbReference type="InterPro" id="IPR053135">
    <property type="entry name" value="AKR2_Oxidoreductase"/>
</dbReference>
<dbReference type="InterPro" id="IPR006311">
    <property type="entry name" value="TAT_signal"/>
</dbReference>
<comment type="caution">
    <text evidence="3">The sequence shown here is derived from an EMBL/GenBank/DDBJ whole genome shotgun (WGS) entry which is preliminary data.</text>
</comment>
<dbReference type="EMBL" id="BRXS01000002">
    <property type="protein sequence ID" value="GLC24808.1"/>
    <property type="molecule type" value="Genomic_DNA"/>
</dbReference>
<organism evidence="3 4">
    <name type="scientific">Roseisolibacter agri</name>
    <dbReference type="NCBI Taxonomy" id="2014610"/>
    <lineage>
        <taxon>Bacteria</taxon>
        <taxon>Pseudomonadati</taxon>
        <taxon>Gemmatimonadota</taxon>
        <taxon>Gemmatimonadia</taxon>
        <taxon>Gemmatimonadales</taxon>
        <taxon>Gemmatimonadaceae</taxon>
        <taxon>Roseisolibacter</taxon>
    </lineage>
</organism>
<name>A0AA37V9V8_9BACT</name>
<reference evidence="3" key="1">
    <citation type="submission" date="2022-08" db="EMBL/GenBank/DDBJ databases">
        <title>Draft genome sequencing of Roseisolibacter agri AW1220.</title>
        <authorList>
            <person name="Tobiishi Y."/>
            <person name="Tonouchi A."/>
        </authorList>
    </citation>
    <scope>NUCLEOTIDE SEQUENCE</scope>
    <source>
        <strain evidence="3">AW1220</strain>
    </source>
</reference>
<evidence type="ECO:0000259" key="2">
    <source>
        <dbReference type="Pfam" id="PF00248"/>
    </source>
</evidence>
<dbReference type="CDD" id="cd19095">
    <property type="entry name" value="AKR_PA4992-like"/>
    <property type="match status" value="1"/>
</dbReference>
<feature type="chain" id="PRO_5041396887" evidence="1">
    <location>
        <begin position="19"/>
        <end position="303"/>
    </location>
</feature>
<evidence type="ECO:0000256" key="1">
    <source>
        <dbReference type="SAM" id="SignalP"/>
    </source>
</evidence>
<dbReference type="PANTHER" id="PTHR43312">
    <property type="entry name" value="D-THREO-ALDOSE 1-DEHYDROGENASE"/>
    <property type="match status" value="1"/>
</dbReference>
<protein>
    <submittedName>
        <fullName evidence="3">Aldo/keto reductase</fullName>
    </submittedName>
</protein>
<evidence type="ECO:0000313" key="3">
    <source>
        <dbReference type="EMBL" id="GLC24808.1"/>
    </source>
</evidence>
<gene>
    <name evidence="3" type="ORF">rosag_13210</name>
</gene>
<keyword evidence="4" id="KW-1185">Reference proteome</keyword>
<accession>A0AA37V9V8</accession>
<keyword evidence="1" id="KW-0732">Signal</keyword>
<evidence type="ECO:0000313" key="4">
    <source>
        <dbReference type="Proteomes" id="UP001161325"/>
    </source>
</evidence>
<feature type="signal peptide" evidence="1">
    <location>
        <begin position="1"/>
        <end position="18"/>
    </location>
</feature>
<dbReference type="InterPro" id="IPR023210">
    <property type="entry name" value="NADP_OxRdtase_dom"/>
</dbReference>
<dbReference type="AlphaFoldDB" id="A0AA37V9V8"/>
<dbReference type="SUPFAM" id="SSF51430">
    <property type="entry name" value="NAD(P)-linked oxidoreductase"/>
    <property type="match status" value="1"/>
</dbReference>
<dbReference type="Proteomes" id="UP001161325">
    <property type="component" value="Unassembled WGS sequence"/>
</dbReference>
<dbReference type="InterPro" id="IPR036812">
    <property type="entry name" value="NAD(P)_OxRdtase_dom_sf"/>
</dbReference>
<dbReference type="Pfam" id="PF00248">
    <property type="entry name" value="Aldo_ket_red"/>
    <property type="match status" value="1"/>
</dbReference>
<sequence length="303" mass="32860">MDRRTFVAGTAATLAAHAAVPAVTPPPAVAMATRPIPRTGEELPVVGLGTWQTFDPPRRTAESLAPLEATLRALHAAGGRVLDSSPMYGASESIAGELAERAGLGDALFWATKVWTRGEADGVRQMEQSARLLRRRRIDLMQVHNLVDWRTHLATLRRWQAEDRVRYVGVTHYQTSAFAELERIVAHERVDVVQLPYSVAVRDAEQRLLPAARDAGVAVLVNLPFGGGGLLRRLAGEPLPGAVREWAGSWPQALLKFVLAHPAVTCVIPGTSNPRHMTDDAAAGTGRLPDAREREALVRALDL</sequence>
<feature type="domain" description="NADP-dependent oxidoreductase" evidence="2">
    <location>
        <begin position="46"/>
        <end position="290"/>
    </location>
</feature>
<dbReference type="PROSITE" id="PS51318">
    <property type="entry name" value="TAT"/>
    <property type="match status" value="1"/>
</dbReference>